<comment type="caution">
    <text evidence="1">The sequence shown here is derived from an EMBL/GenBank/DDBJ whole genome shotgun (WGS) entry which is preliminary data.</text>
</comment>
<proteinExistence type="predicted"/>
<reference evidence="1 2" key="1">
    <citation type="journal article" date="2016" name="Int. J. Syst. Evol. Microbiol.">
        <title>Pyruvatibacter mobilis gen. nov., sp. nov., a marine bacterium from the culture broth of Picochlorum sp. 122.</title>
        <authorList>
            <person name="Wang G."/>
            <person name="Tang M."/>
            <person name="Wu H."/>
            <person name="Dai S."/>
            <person name="Li T."/>
            <person name="Chen C."/>
            <person name="He H."/>
            <person name="Fan J."/>
            <person name="Xiang W."/>
            <person name="Li X."/>
        </authorList>
    </citation>
    <scope>NUCLEOTIDE SEQUENCE [LARGE SCALE GENOMIC DNA]</scope>
    <source>
        <strain evidence="1 2">GYP-11</strain>
    </source>
</reference>
<dbReference type="RefSeq" id="WP_160588353.1">
    <property type="nucleotide sequence ID" value="NZ_BMHN01000001.1"/>
</dbReference>
<name>A0A845QCU4_9HYPH</name>
<organism evidence="1 2">
    <name type="scientific">Pyruvatibacter mobilis</name>
    <dbReference type="NCBI Taxonomy" id="1712261"/>
    <lineage>
        <taxon>Bacteria</taxon>
        <taxon>Pseudomonadati</taxon>
        <taxon>Pseudomonadota</taxon>
        <taxon>Alphaproteobacteria</taxon>
        <taxon>Hyphomicrobiales</taxon>
        <taxon>Parvibaculaceae</taxon>
        <taxon>Pyruvatibacter</taxon>
    </lineage>
</organism>
<dbReference type="Proteomes" id="UP000470384">
    <property type="component" value="Unassembled WGS sequence"/>
</dbReference>
<protein>
    <submittedName>
        <fullName evidence="1">Uncharacterized protein</fullName>
    </submittedName>
</protein>
<dbReference type="AlphaFoldDB" id="A0A845QCU4"/>
<evidence type="ECO:0000313" key="1">
    <source>
        <dbReference type="EMBL" id="NBG96267.1"/>
    </source>
</evidence>
<gene>
    <name evidence="1" type="ORF">GTQ45_11035</name>
</gene>
<sequence>MTDFLKTWLNAAAAAINASTGIPYAPVPADMRDDLFSRAEAVRAAKLAEASVGAEKKFGTLTEHAHAA</sequence>
<keyword evidence="2" id="KW-1185">Reference proteome</keyword>
<dbReference type="GeneID" id="300655417"/>
<evidence type="ECO:0000313" key="2">
    <source>
        <dbReference type="Proteomes" id="UP000470384"/>
    </source>
</evidence>
<accession>A0A845QCU4</accession>
<dbReference type="EMBL" id="WXYQ01000007">
    <property type="protein sequence ID" value="NBG96267.1"/>
    <property type="molecule type" value="Genomic_DNA"/>
</dbReference>